<sequence length="358" mass="40946">MAELFVATVLLALGVNVLASAMAAILGISNEGLLLLGLSMVLLAFALISRKFIEKRRVQRSFEGLFAYRKNENILVKIPRYDFSESLTSYLQSLFAENEAIKKLWDKEPLSGIIEYDKDSQKLNFKNVASKALIAEATEYYLLDMLSTHLKDFFNQPPFDDALLVEFGREDVPSVLFKNRFLDTFSRPMIERPAFVDSAMSDKPNHGRIVVSYGPNNVRFESFDLVLPSEATVTRISERRIEIDTPKFCLHLEVSFPGVNANLPRGFEKLYLEEEDQLSLSVYQIEVRISVEFKALALLTRAGWEYHMWLDSFIASFERKFAQDSFFEMIDWDRAMTVARVMHRASTVSKKSANVPQD</sequence>
<keyword evidence="1" id="KW-0472">Membrane</keyword>
<evidence type="ECO:0000313" key="3">
    <source>
        <dbReference type="Proteomes" id="UP000214561"/>
    </source>
</evidence>
<gene>
    <name evidence="2" type="ORF">AFA_07470</name>
</gene>
<dbReference type="Proteomes" id="UP000214561">
    <property type="component" value="Chromosome"/>
</dbReference>
<evidence type="ECO:0000256" key="1">
    <source>
        <dbReference type="SAM" id="Phobius"/>
    </source>
</evidence>
<organism evidence="2 3">
    <name type="scientific">Alcaligenes faecalis</name>
    <dbReference type="NCBI Taxonomy" id="511"/>
    <lineage>
        <taxon>Bacteria</taxon>
        <taxon>Pseudomonadati</taxon>
        <taxon>Pseudomonadota</taxon>
        <taxon>Betaproteobacteria</taxon>
        <taxon>Burkholderiales</taxon>
        <taxon>Alcaligenaceae</taxon>
        <taxon>Alcaligenes</taxon>
    </lineage>
</organism>
<feature type="transmembrane region" description="Helical" evidence="1">
    <location>
        <begin position="33"/>
        <end position="53"/>
    </location>
</feature>
<reference evidence="2 3" key="1">
    <citation type="submission" date="2017-05" db="EMBL/GenBank/DDBJ databases">
        <authorList>
            <person name="Qiu J.G."/>
            <person name="He J."/>
        </authorList>
    </citation>
    <scope>NUCLEOTIDE SEQUENCE [LARGE SCALE GENOMIC DNA]</scope>
    <source>
        <strain evidence="2 3">JQ135</strain>
    </source>
</reference>
<keyword evidence="1" id="KW-0812">Transmembrane</keyword>
<protein>
    <submittedName>
        <fullName evidence="2">Uncharacterized protein</fullName>
    </submittedName>
</protein>
<name>A0AB33CZ19_ALCFA</name>
<proteinExistence type="predicted"/>
<evidence type="ECO:0000313" key="2">
    <source>
        <dbReference type="EMBL" id="ASR89293.1"/>
    </source>
</evidence>
<dbReference type="EMBL" id="CP021641">
    <property type="protein sequence ID" value="ASR89293.1"/>
    <property type="molecule type" value="Genomic_DNA"/>
</dbReference>
<dbReference type="KEGG" id="afq:AFA_07470"/>
<dbReference type="AlphaFoldDB" id="A0AB33CZ19"/>
<keyword evidence="1" id="KW-1133">Transmembrane helix</keyword>
<accession>A0AB33CZ19</accession>